<organism evidence="2 3">
    <name type="scientific">Rhizobium oryzicola</name>
    <dbReference type="NCBI Taxonomy" id="1232668"/>
    <lineage>
        <taxon>Bacteria</taxon>
        <taxon>Pseudomonadati</taxon>
        <taxon>Pseudomonadota</taxon>
        <taxon>Alphaproteobacteria</taxon>
        <taxon>Hyphomicrobiales</taxon>
        <taxon>Rhizobiaceae</taxon>
        <taxon>Rhizobium/Agrobacterium group</taxon>
        <taxon>Rhizobium</taxon>
    </lineage>
</organism>
<gene>
    <name evidence="2" type="ORF">Q2T52_09720</name>
</gene>
<feature type="transmembrane region" description="Helical" evidence="1">
    <location>
        <begin position="12"/>
        <end position="33"/>
    </location>
</feature>
<dbReference type="Proteomes" id="UP001169006">
    <property type="component" value="Unassembled WGS sequence"/>
</dbReference>
<protein>
    <submittedName>
        <fullName evidence="2">DUF2306 domain-containing protein</fullName>
    </submittedName>
</protein>
<dbReference type="RefSeq" id="WP_302076727.1">
    <property type="nucleotide sequence ID" value="NZ_JAUKWQ010000002.1"/>
</dbReference>
<dbReference type="Pfam" id="PF10067">
    <property type="entry name" value="DUF2306"/>
    <property type="match status" value="1"/>
</dbReference>
<reference evidence="2" key="1">
    <citation type="journal article" date="2015" name="Int. J. Syst. Evol. Microbiol.">
        <title>Rhizobium oryzicola sp. nov., potential plant-growth-promoting endophytic bacteria isolated from rice roots.</title>
        <authorList>
            <person name="Zhang X.X."/>
            <person name="Gao J.S."/>
            <person name="Cao Y.H."/>
            <person name="Sheirdil R.A."/>
            <person name="Wang X.C."/>
            <person name="Zhang L."/>
        </authorList>
    </citation>
    <scope>NUCLEOTIDE SEQUENCE</scope>
    <source>
        <strain evidence="2">05753</strain>
    </source>
</reference>
<feature type="transmembrane region" description="Helical" evidence="1">
    <location>
        <begin position="107"/>
        <end position="130"/>
    </location>
</feature>
<dbReference type="InterPro" id="IPR018750">
    <property type="entry name" value="DUF2306_membrane"/>
</dbReference>
<feature type="transmembrane region" description="Helical" evidence="1">
    <location>
        <begin position="136"/>
        <end position="156"/>
    </location>
</feature>
<feature type="transmembrane region" description="Helical" evidence="1">
    <location>
        <begin position="68"/>
        <end position="86"/>
    </location>
</feature>
<evidence type="ECO:0000313" key="3">
    <source>
        <dbReference type="Proteomes" id="UP001169006"/>
    </source>
</evidence>
<evidence type="ECO:0000256" key="1">
    <source>
        <dbReference type="SAM" id="Phobius"/>
    </source>
</evidence>
<accession>A0ABT8SVB5</accession>
<feature type="transmembrane region" description="Helical" evidence="1">
    <location>
        <begin position="45"/>
        <end position="62"/>
    </location>
</feature>
<dbReference type="EMBL" id="JAUKWQ010000002">
    <property type="protein sequence ID" value="MDO1582377.1"/>
    <property type="molecule type" value="Genomic_DNA"/>
</dbReference>
<evidence type="ECO:0000313" key="2">
    <source>
        <dbReference type="EMBL" id="MDO1582377.1"/>
    </source>
</evidence>
<keyword evidence="1" id="KW-0812">Transmembrane</keyword>
<sequence length="165" mass="17997">MNLAPLLEAPVAIQVHVAAVLPAAIIGAFLLLWRRKGTPLHRTLGKIWLALMMVTSISSFFIHELNVIGGFSPIHLLSILTIAGCFRAYQTARAGNITAHVAVVRQLYFGGIVVAGAFTLLPHRIMSAVVFDGSSFIPVAGLVLAVLLPWLLFYLLQDRKLRLTF</sequence>
<reference evidence="2" key="2">
    <citation type="submission" date="2023-07" db="EMBL/GenBank/DDBJ databases">
        <authorList>
            <person name="Sun H."/>
        </authorList>
    </citation>
    <scope>NUCLEOTIDE SEQUENCE</scope>
    <source>
        <strain evidence="2">05753</strain>
    </source>
</reference>
<keyword evidence="3" id="KW-1185">Reference proteome</keyword>
<proteinExistence type="predicted"/>
<keyword evidence="1" id="KW-0472">Membrane</keyword>
<name>A0ABT8SVB5_9HYPH</name>
<keyword evidence="1" id="KW-1133">Transmembrane helix</keyword>
<comment type="caution">
    <text evidence="2">The sequence shown here is derived from an EMBL/GenBank/DDBJ whole genome shotgun (WGS) entry which is preliminary data.</text>
</comment>